<protein>
    <submittedName>
        <fullName evidence="1">Uncharacterized protein</fullName>
    </submittedName>
</protein>
<gene>
    <name evidence="1" type="ORF">DFO77_1015</name>
</gene>
<keyword evidence="2" id="KW-1185">Reference proteome</keyword>
<dbReference type="PROSITE" id="PS51257">
    <property type="entry name" value="PROKAR_LIPOPROTEIN"/>
    <property type="match status" value="1"/>
</dbReference>
<comment type="caution">
    <text evidence="1">The sequence shown here is derived from an EMBL/GenBank/DDBJ whole genome shotgun (WGS) entry which is preliminary data.</text>
</comment>
<dbReference type="AlphaFoldDB" id="A0A368VD76"/>
<accession>A0A368VD76</accession>
<evidence type="ECO:0000313" key="2">
    <source>
        <dbReference type="Proteomes" id="UP000252733"/>
    </source>
</evidence>
<sequence length="397" mass="43241">MKRIILYIALIAAVFAACDPIEDRDSLSGVVSQENLQVSADPIVVDGRNSNEVIVENNSPLLSRWISDRSQVESSYATVVFDNVGTKEVQFVGLNGNGSKVEDNLSVQIDTMTNLPANVKTRLGIKYKADGSVDKTSKPYFWGNANYVEGVDYNVSVVQEVAVNGRLGNKLTLSCDAPYLCDWTFGDAKGNKNRVELFITARGTFTLSLDLTKADGSVIENAYSQEINVEELTTVPDEYVNLFGDFLSNPDVSKSWQWSRNGKVWANGPYHGFTDPGAGWWQNSYEDMIGRQDGIMTLKYSDMTLTKEVFEGGDTSIDAVGTHTGSIELDLGSKVDGYSVGTIKLDGVSILYGVNVNGGNAVFTELALVSVTENTLILGGDNGTGETWLYKFEAVNE</sequence>
<proteinExistence type="predicted"/>
<dbReference type="RefSeq" id="WP_106152079.1">
    <property type="nucleotide sequence ID" value="NZ_PVTS01000003.1"/>
</dbReference>
<reference evidence="1 2" key="1">
    <citation type="submission" date="2018-07" db="EMBL/GenBank/DDBJ databases">
        <title>Freshwater and sediment microbial communities from various areas in North America, analyzing microbe dynamics in response to fracking.</title>
        <authorList>
            <person name="Lamendella R."/>
        </authorList>
    </citation>
    <scope>NUCLEOTIDE SEQUENCE [LARGE SCALE GENOMIC DNA]</scope>
    <source>
        <strain evidence="1 2">160A</strain>
    </source>
</reference>
<name>A0A368VD76_9BACT</name>
<evidence type="ECO:0000313" key="1">
    <source>
        <dbReference type="EMBL" id="RCW39237.1"/>
    </source>
</evidence>
<dbReference type="OrthoDB" id="646668at2"/>
<dbReference type="EMBL" id="QPIZ01000001">
    <property type="protein sequence ID" value="RCW39237.1"/>
    <property type="molecule type" value="Genomic_DNA"/>
</dbReference>
<dbReference type="Proteomes" id="UP000252733">
    <property type="component" value="Unassembled WGS sequence"/>
</dbReference>
<organism evidence="1 2">
    <name type="scientific">Marinilabilia salmonicolor</name>
    <dbReference type="NCBI Taxonomy" id="989"/>
    <lineage>
        <taxon>Bacteria</taxon>
        <taxon>Pseudomonadati</taxon>
        <taxon>Bacteroidota</taxon>
        <taxon>Bacteroidia</taxon>
        <taxon>Marinilabiliales</taxon>
        <taxon>Marinilabiliaceae</taxon>
        <taxon>Marinilabilia</taxon>
    </lineage>
</organism>